<reference evidence="1 2" key="1">
    <citation type="journal article" date="2015" name="Genome Biol.">
        <title>Comparative genomics of Steinernema reveals deeply conserved gene regulatory networks.</title>
        <authorList>
            <person name="Dillman A.R."/>
            <person name="Macchietto M."/>
            <person name="Porter C.F."/>
            <person name="Rogers A."/>
            <person name="Williams B."/>
            <person name="Antoshechkin I."/>
            <person name="Lee M.M."/>
            <person name="Goodwin Z."/>
            <person name="Lu X."/>
            <person name="Lewis E.E."/>
            <person name="Goodrich-Blair H."/>
            <person name="Stock S.P."/>
            <person name="Adams B.J."/>
            <person name="Sternberg P.W."/>
            <person name="Mortazavi A."/>
        </authorList>
    </citation>
    <scope>NUCLEOTIDE SEQUENCE [LARGE SCALE GENOMIC DNA]</scope>
    <source>
        <strain evidence="1 2">ALL</strain>
    </source>
</reference>
<dbReference type="EMBL" id="AZBU02000009">
    <property type="protein sequence ID" value="TKR64511.1"/>
    <property type="molecule type" value="Genomic_DNA"/>
</dbReference>
<proteinExistence type="predicted"/>
<evidence type="ECO:0000313" key="1">
    <source>
        <dbReference type="EMBL" id="TKR64511.1"/>
    </source>
</evidence>
<accession>A0A4U5M6K5</accession>
<dbReference type="Proteomes" id="UP000298663">
    <property type="component" value="Unassembled WGS sequence"/>
</dbReference>
<organism evidence="1 2">
    <name type="scientific">Steinernema carpocapsae</name>
    <name type="common">Entomopathogenic nematode</name>
    <dbReference type="NCBI Taxonomy" id="34508"/>
    <lineage>
        <taxon>Eukaryota</taxon>
        <taxon>Metazoa</taxon>
        <taxon>Ecdysozoa</taxon>
        <taxon>Nematoda</taxon>
        <taxon>Chromadorea</taxon>
        <taxon>Rhabditida</taxon>
        <taxon>Tylenchina</taxon>
        <taxon>Panagrolaimomorpha</taxon>
        <taxon>Strongyloidoidea</taxon>
        <taxon>Steinernematidae</taxon>
        <taxon>Steinernema</taxon>
    </lineage>
</organism>
<reference evidence="1 2" key="2">
    <citation type="journal article" date="2019" name="G3 (Bethesda)">
        <title>Hybrid Assembly of the Genome of the Entomopathogenic Nematode Steinernema carpocapsae Identifies the X-Chromosome.</title>
        <authorList>
            <person name="Serra L."/>
            <person name="Macchietto M."/>
            <person name="Macias-Munoz A."/>
            <person name="McGill C.J."/>
            <person name="Rodriguez I.M."/>
            <person name="Rodriguez B."/>
            <person name="Murad R."/>
            <person name="Mortazavi A."/>
        </authorList>
    </citation>
    <scope>NUCLEOTIDE SEQUENCE [LARGE SCALE GENOMIC DNA]</scope>
    <source>
        <strain evidence="1 2">ALL</strain>
    </source>
</reference>
<sequence length="103" mass="11969">MLLETYFNVQTDALAFLVRSRLPFFFNGMLAFACHYAKHGTPLGFSVSAYLQMAQFLLAGRSIEQNGCRIFEQGRRWRRKRTRLPQVRPQEVLGLTVFNKLLL</sequence>
<evidence type="ECO:0000313" key="2">
    <source>
        <dbReference type="Proteomes" id="UP000298663"/>
    </source>
</evidence>
<comment type="caution">
    <text evidence="1">The sequence shown here is derived from an EMBL/GenBank/DDBJ whole genome shotgun (WGS) entry which is preliminary data.</text>
</comment>
<gene>
    <name evidence="1" type="ORF">L596_025027</name>
</gene>
<keyword evidence="2" id="KW-1185">Reference proteome</keyword>
<protein>
    <submittedName>
        <fullName evidence="1">Uncharacterized protein</fullName>
    </submittedName>
</protein>
<name>A0A4U5M6K5_STECR</name>
<dbReference type="AlphaFoldDB" id="A0A4U5M6K5"/>